<evidence type="ECO:0008006" key="3">
    <source>
        <dbReference type="Google" id="ProtNLM"/>
    </source>
</evidence>
<accession>A0A2N3MZS6</accession>
<dbReference type="AlphaFoldDB" id="A0A2N3MZS6"/>
<dbReference type="InterPro" id="IPR011990">
    <property type="entry name" value="TPR-like_helical_dom_sf"/>
</dbReference>
<dbReference type="Pfam" id="PF13424">
    <property type="entry name" value="TPR_12"/>
    <property type="match status" value="1"/>
</dbReference>
<gene>
    <name evidence="1" type="ORF">jhhlp_008196</name>
</gene>
<name>A0A2N3MZS6_9PEZI</name>
<dbReference type="EMBL" id="NLAX01001584">
    <property type="protein sequence ID" value="PKS05676.1"/>
    <property type="molecule type" value="Genomic_DNA"/>
</dbReference>
<comment type="caution">
    <text evidence="1">The sequence shown here is derived from an EMBL/GenBank/DDBJ whole genome shotgun (WGS) entry which is preliminary data.</text>
</comment>
<protein>
    <recommendedName>
        <fullName evidence="3">Kinesin light chain</fullName>
    </recommendedName>
</protein>
<dbReference type="PANTHER" id="PTHR46082:SF11">
    <property type="entry name" value="AAA+ ATPASE DOMAIN-CONTAINING PROTEIN-RELATED"/>
    <property type="match status" value="1"/>
</dbReference>
<dbReference type="SUPFAM" id="SSF48452">
    <property type="entry name" value="TPR-like"/>
    <property type="match status" value="1"/>
</dbReference>
<sequence>MANLASTYRDQGRWDEAEKLFVQVMETRKLKLGDDHPSTLTSMANLAFTWKAQGRLTDALSLMRSCASSQQRTLGLRHPHTLSSLAALDDWSHQ</sequence>
<dbReference type="Proteomes" id="UP000233524">
    <property type="component" value="Unassembled WGS sequence"/>
</dbReference>
<evidence type="ECO:0000313" key="1">
    <source>
        <dbReference type="EMBL" id="PKS05676.1"/>
    </source>
</evidence>
<dbReference type="InParanoid" id="A0A2N3MZS6"/>
<evidence type="ECO:0000313" key="2">
    <source>
        <dbReference type="Proteomes" id="UP000233524"/>
    </source>
</evidence>
<dbReference type="PANTHER" id="PTHR46082">
    <property type="entry name" value="ATP/GTP-BINDING PROTEIN-RELATED"/>
    <property type="match status" value="1"/>
</dbReference>
<dbReference type="OrthoDB" id="5182361at2759"/>
<dbReference type="STRING" id="41688.A0A2N3MZS6"/>
<dbReference type="InterPro" id="IPR053137">
    <property type="entry name" value="NLR-like"/>
</dbReference>
<reference evidence="1 2" key="1">
    <citation type="journal article" date="2017" name="G3 (Bethesda)">
        <title>First Draft Genome Sequence of the Pathogenic Fungus Lomentospora prolificans (Formerly Scedosporium prolificans).</title>
        <authorList>
            <person name="Luo R."/>
            <person name="Zimin A."/>
            <person name="Workman R."/>
            <person name="Fan Y."/>
            <person name="Pertea G."/>
            <person name="Grossman N."/>
            <person name="Wear M.P."/>
            <person name="Jia B."/>
            <person name="Miller H."/>
            <person name="Casadevall A."/>
            <person name="Timp W."/>
            <person name="Zhang S.X."/>
            <person name="Salzberg S.L."/>
        </authorList>
    </citation>
    <scope>NUCLEOTIDE SEQUENCE [LARGE SCALE GENOMIC DNA]</scope>
    <source>
        <strain evidence="1 2">JHH-5317</strain>
    </source>
</reference>
<dbReference type="VEuPathDB" id="FungiDB:jhhlp_008196"/>
<proteinExistence type="predicted"/>
<keyword evidence="2" id="KW-1185">Reference proteome</keyword>
<organism evidence="1 2">
    <name type="scientific">Lomentospora prolificans</name>
    <dbReference type="NCBI Taxonomy" id="41688"/>
    <lineage>
        <taxon>Eukaryota</taxon>
        <taxon>Fungi</taxon>
        <taxon>Dikarya</taxon>
        <taxon>Ascomycota</taxon>
        <taxon>Pezizomycotina</taxon>
        <taxon>Sordariomycetes</taxon>
        <taxon>Hypocreomycetidae</taxon>
        <taxon>Microascales</taxon>
        <taxon>Microascaceae</taxon>
        <taxon>Lomentospora</taxon>
    </lineage>
</organism>
<dbReference type="Gene3D" id="1.25.40.10">
    <property type="entry name" value="Tetratricopeptide repeat domain"/>
    <property type="match status" value="1"/>
</dbReference>